<dbReference type="EMBL" id="JAVHNQ010000001">
    <property type="protein sequence ID" value="KAK6359346.1"/>
    <property type="molecule type" value="Genomic_DNA"/>
</dbReference>
<evidence type="ECO:0000313" key="4">
    <source>
        <dbReference type="Proteomes" id="UP001375240"/>
    </source>
</evidence>
<feature type="transmembrane region" description="Helical" evidence="2">
    <location>
        <begin position="212"/>
        <end position="235"/>
    </location>
</feature>
<evidence type="ECO:0000256" key="1">
    <source>
        <dbReference type="SAM" id="MobiDB-lite"/>
    </source>
</evidence>
<dbReference type="Proteomes" id="UP001375240">
    <property type="component" value="Unassembled WGS sequence"/>
</dbReference>
<keyword evidence="2" id="KW-0812">Transmembrane</keyword>
<keyword evidence="2" id="KW-1133">Transmembrane helix</keyword>
<protein>
    <recommendedName>
        <fullName evidence="5">Tetraspanin</fullName>
    </recommendedName>
</protein>
<reference evidence="3 4" key="1">
    <citation type="submission" date="2019-10" db="EMBL/GenBank/DDBJ databases">
        <authorList>
            <person name="Palmer J.M."/>
        </authorList>
    </citation>
    <scope>NUCLEOTIDE SEQUENCE [LARGE SCALE GENOMIC DNA]</scope>
    <source>
        <strain evidence="3 4">TWF696</strain>
    </source>
</reference>
<feature type="compositionally biased region" description="Basic and acidic residues" evidence="1">
    <location>
        <begin position="288"/>
        <end position="299"/>
    </location>
</feature>
<gene>
    <name evidence="3" type="ORF">TWF696_000507</name>
</gene>
<evidence type="ECO:0000313" key="3">
    <source>
        <dbReference type="EMBL" id="KAK6359346.1"/>
    </source>
</evidence>
<evidence type="ECO:0008006" key="5">
    <source>
        <dbReference type="Google" id="ProtNLM"/>
    </source>
</evidence>
<proteinExistence type="predicted"/>
<feature type="compositionally biased region" description="Acidic residues" evidence="1">
    <location>
        <begin position="274"/>
        <end position="287"/>
    </location>
</feature>
<keyword evidence="4" id="KW-1185">Reference proteome</keyword>
<dbReference type="AlphaFoldDB" id="A0AAV9VEJ2"/>
<name>A0AAV9VEJ2_9PEZI</name>
<comment type="caution">
    <text evidence="3">The sequence shown here is derived from an EMBL/GenBank/DDBJ whole genome shotgun (WGS) entry which is preliminary data.</text>
</comment>
<sequence>MNTHNHTESRKLVLAPRRRGAMNANMLKIIIFSLFFLLSTILAAVAWYFTSTYSLPLPVPGLSIISTFFPIVEVIATAYTTRRILTPPSEKSKRPIPYLVVLINLVLLLVPAVLVTTSAPALFPANRCQLKQAWQGWYSARDEGAIRNVQDVLHCCGFGTVVDMPFPFPRNARKDKNDAVPPDACARRLGGGDVTRVSPCLPLWEGQMQKTVGFLIAAGAVILFAKLAFLMIAFGNPEAIGRVFRRPSTPEIPSYDENPGAGRIEDVVEHRDASDDEDDGPSDDDEEAVGRRGSRDPADSRTALLMPSANGARGLNGNGQHAYGATDPNWS</sequence>
<feature type="transmembrane region" description="Helical" evidence="2">
    <location>
        <begin position="61"/>
        <end position="79"/>
    </location>
</feature>
<feature type="transmembrane region" description="Helical" evidence="2">
    <location>
        <begin position="99"/>
        <end position="123"/>
    </location>
</feature>
<organism evidence="3 4">
    <name type="scientific">Orbilia brochopaga</name>
    <dbReference type="NCBI Taxonomy" id="3140254"/>
    <lineage>
        <taxon>Eukaryota</taxon>
        <taxon>Fungi</taxon>
        <taxon>Dikarya</taxon>
        <taxon>Ascomycota</taxon>
        <taxon>Pezizomycotina</taxon>
        <taxon>Orbiliomycetes</taxon>
        <taxon>Orbiliales</taxon>
        <taxon>Orbiliaceae</taxon>
        <taxon>Orbilia</taxon>
    </lineage>
</organism>
<feature type="region of interest" description="Disordered" evidence="1">
    <location>
        <begin position="269"/>
        <end position="331"/>
    </location>
</feature>
<keyword evidence="2" id="KW-0472">Membrane</keyword>
<feature type="transmembrane region" description="Helical" evidence="2">
    <location>
        <begin position="27"/>
        <end position="49"/>
    </location>
</feature>
<accession>A0AAV9VEJ2</accession>
<evidence type="ECO:0000256" key="2">
    <source>
        <dbReference type="SAM" id="Phobius"/>
    </source>
</evidence>